<organism evidence="2 3">
    <name type="scientific">Lacipirellula parvula</name>
    <dbReference type="NCBI Taxonomy" id="2650471"/>
    <lineage>
        <taxon>Bacteria</taxon>
        <taxon>Pseudomonadati</taxon>
        <taxon>Planctomycetota</taxon>
        <taxon>Planctomycetia</taxon>
        <taxon>Pirellulales</taxon>
        <taxon>Lacipirellulaceae</taxon>
        <taxon>Lacipirellula</taxon>
    </lineage>
</organism>
<evidence type="ECO:0000313" key="2">
    <source>
        <dbReference type="EMBL" id="BBO34278.1"/>
    </source>
</evidence>
<protein>
    <submittedName>
        <fullName evidence="2">Uncharacterized protein</fullName>
    </submittedName>
</protein>
<keyword evidence="3" id="KW-1185">Reference proteome</keyword>
<reference evidence="3" key="1">
    <citation type="submission" date="2019-10" db="EMBL/GenBank/DDBJ databases">
        <title>Lacipirellula parvula gen. nov., sp. nov., representing a lineage of planctomycetes widespread in freshwater anoxic habitats, and description of the family Lacipirellulaceae.</title>
        <authorList>
            <person name="Dedysh S.N."/>
            <person name="Kulichevskaya I.S."/>
            <person name="Beletsky A.V."/>
            <person name="Rakitin A.L."/>
            <person name="Mardanov A.V."/>
            <person name="Ivanova A.A."/>
            <person name="Saltykova V.X."/>
            <person name="Rijpstra W.I.C."/>
            <person name="Sinninghe Damste J.S."/>
            <person name="Ravin N.V."/>
        </authorList>
    </citation>
    <scope>NUCLEOTIDE SEQUENCE [LARGE SCALE GENOMIC DNA]</scope>
    <source>
        <strain evidence="3">PX69</strain>
    </source>
</reference>
<gene>
    <name evidence="2" type="ORF">PLANPX_3890</name>
</gene>
<feature type="region of interest" description="Disordered" evidence="1">
    <location>
        <begin position="1"/>
        <end position="26"/>
    </location>
</feature>
<evidence type="ECO:0000313" key="3">
    <source>
        <dbReference type="Proteomes" id="UP000326837"/>
    </source>
</evidence>
<name>A0A5K7XCT9_9BACT</name>
<dbReference type="KEGG" id="lpav:PLANPX_3890"/>
<evidence type="ECO:0000256" key="1">
    <source>
        <dbReference type="SAM" id="MobiDB-lite"/>
    </source>
</evidence>
<dbReference type="EMBL" id="AP021861">
    <property type="protein sequence ID" value="BBO34278.1"/>
    <property type="molecule type" value="Genomic_DNA"/>
</dbReference>
<dbReference type="Proteomes" id="UP000326837">
    <property type="component" value="Chromosome"/>
</dbReference>
<accession>A0A5K7XCT9</accession>
<dbReference type="AlphaFoldDB" id="A0A5K7XCT9"/>
<dbReference type="RefSeq" id="WP_152099888.1">
    <property type="nucleotide sequence ID" value="NZ_AP021861.1"/>
</dbReference>
<sequence length="103" mass="11448">MTNELETETKKQKVGSGKGETKPVKSFRDGGISAMIWKRESSTGFPYYEYSISRSWKASTGKTGYSSNYFAKNQAQLLNVIQQACTWIAENEAQLVQAEPLAA</sequence>
<proteinExistence type="predicted"/>